<dbReference type="KEGG" id="mig:Metig_1219"/>
<name>F6BE79_METIK</name>
<dbReference type="GeneID" id="10644080"/>
<keyword evidence="1" id="KW-0460">Magnesium</keyword>
<evidence type="ECO:0000256" key="1">
    <source>
        <dbReference type="PIRSR" id="PIRSR602848-1"/>
    </source>
</evidence>
<keyword evidence="2" id="KW-0175">Coiled coil</keyword>
<organism evidence="4">
    <name type="scientific">Methanotorris igneus (strain DSM 5666 / JCM 11834 / Kol 5)</name>
    <dbReference type="NCBI Taxonomy" id="880724"/>
    <lineage>
        <taxon>Archaea</taxon>
        <taxon>Methanobacteriati</taxon>
        <taxon>Methanobacteriota</taxon>
        <taxon>Methanomada group</taxon>
        <taxon>Methanococci</taxon>
        <taxon>Methanococcales</taxon>
        <taxon>Methanocaldococcaceae</taxon>
        <taxon>Methanotorris</taxon>
    </lineage>
</organism>
<reference evidence="3 4" key="1">
    <citation type="submission" date="2011-05" db="EMBL/GenBank/DDBJ databases">
        <title>Complete sequence of Methanotorris igneus Kol 5.</title>
        <authorList>
            <consortium name="US DOE Joint Genome Institute"/>
            <person name="Lucas S."/>
            <person name="Han J."/>
            <person name="Lapidus A."/>
            <person name="Cheng J.-F."/>
            <person name="Goodwin L."/>
            <person name="Pitluck S."/>
            <person name="Peters L."/>
            <person name="Mikhailova N."/>
            <person name="Chertkov O."/>
            <person name="Han C."/>
            <person name="Tapia R."/>
            <person name="Land M."/>
            <person name="Hauser L."/>
            <person name="Kyrpides N."/>
            <person name="Ivanova N."/>
            <person name="Pagani I."/>
            <person name="Sieprawska-Lupa M."/>
            <person name="Whitman W."/>
            <person name="Woyke T."/>
        </authorList>
    </citation>
    <scope>NUCLEOTIDE SEQUENCE [LARGE SCALE GENOMIC DNA]</scope>
    <source>
        <strain evidence="4">DSM 5666 / JCM 11834 / Kol 5</strain>
    </source>
</reference>
<accession>F6BE79</accession>
<dbReference type="Gene3D" id="1.20.58.2140">
    <property type="match status" value="1"/>
</dbReference>
<dbReference type="GO" id="GO:0043565">
    <property type="term" value="F:sequence-specific DNA binding"/>
    <property type="evidence" value="ECO:0007669"/>
    <property type="project" value="InterPro"/>
</dbReference>
<dbReference type="STRING" id="880724.Metig_1219"/>
<keyword evidence="4" id="KW-1185">Reference proteome</keyword>
<sequence>MFNENEVSYLVKYFEEKDMLREEILKLSREITKDCALSIRKIHKREEVSLEEIFEKLKQLNELVKKHVDFEKYANTPQQEFVEAKALYDIIFNNKIPTYKEFEFIKEENYVLGLCDVIGELRRALLDAIKDDNKELAEKYFNYMEEIYDFIMKFDHYHVIENLRRKQDISRSILEKTHGDLVNYIENLKLREELRKWKEE</sequence>
<dbReference type="Pfam" id="PF01997">
    <property type="entry name" value="Translin"/>
    <property type="match status" value="1"/>
</dbReference>
<dbReference type="SUPFAM" id="SSF74784">
    <property type="entry name" value="Translin"/>
    <property type="match status" value="1"/>
</dbReference>
<keyword evidence="1" id="KW-0479">Metal-binding</keyword>
<dbReference type="RefSeq" id="WP_013799355.1">
    <property type="nucleotide sequence ID" value="NC_015562.1"/>
</dbReference>
<feature type="binding site" evidence="1">
    <location>
        <position position="83"/>
    </location>
    <ligand>
        <name>Mg(2+)</name>
        <dbReference type="ChEBI" id="CHEBI:18420"/>
    </ligand>
</feature>
<feature type="binding site" evidence="1">
    <location>
        <position position="120"/>
    </location>
    <ligand>
        <name>Mg(2+)</name>
        <dbReference type="ChEBI" id="CHEBI:18420"/>
    </ligand>
</feature>
<feature type="coiled-coil region" evidence="2">
    <location>
        <begin position="10"/>
        <end position="63"/>
    </location>
</feature>
<evidence type="ECO:0000313" key="3">
    <source>
        <dbReference type="EMBL" id="AEF96756.1"/>
    </source>
</evidence>
<evidence type="ECO:0000313" key="4">
    <source>
        <dbReference type="Proteomes" id="UP000009227"/>
    </source>
</evidence>
<dbReference type="GO" id="GO:0046872">
    <property type="term" value="F:metal ion binding"/>
    <property type="evidence" value="ECO:0007669"/>
    <property type="project" value="UniProtKB-KW"/>
</dbReference>
<dbReference type="HOGENOM" id="CLU_099315_0_0_2"/>
<dbReference type="InterPro" id="IPR036081">
    <property type="entry name" value="Translin_sf"/>
</dbReference>
<dbReference type="CDD" id="cd14820">
    <property type="entry name" value="TRAX"/>
    <property type="match status" value="1"/>
</dbReference>
<dbReference type="AlphaFoldDB" id="F6BE79"/>
<gene>
    <name evidence="3" type="ordered locus">Metig_1219</name>
</gene>
<dbReference type="EMBL" id="CP002737">
    <property type="protein sequence ID" value="AEF96756.1"/>
    <property type="molecule type" value="Genomic_DNA"/>
</dbReference>
<proteinExistence type="predicted"/>
<dbReference type="InterPro" id="IPR002848">
    <property type="entry name" value="Translin_fam"/>
</dbReference>
<dbReference type="NCBIfam" id="NF011159">
    <property type="entry name" value="PRK14562.1-4"/>
    <property type="match status" value="1"/>
</dbReference>
<dbReference type="OrthoDB" id="26985at2157"/>
<protein>
    <submittedName>
        <fullName evidence="3">Translin</fullName>
    </submittedName>
</protein>
<evidence type="ECO:0000256" key="2">
    <source>
        <dbReference type="SAM" id="Coils"/>
    </source>
</evidence>
<dbReference type="PANTHER" id="PTHR10741">
    <property type="entry name" value="TRANSLIN AND TRANSLIN ASSOCIATED PROTEIN X"/>
    <property type="match status" value="1"/>
</dbReference>
<dbReference type="Proteomes" id="UP000009227">
    <property type="component" value="Chromosome"/>
</dbReference>